<dbReference type="PRINTS" id="PR00535">
    <property type="entry name" value="MELNOCORTINR"/>
</dbReference>
<organism evidence="14 15">
    <name type="scientific">Pygocentrus nattereri</name>
    <name type="common">Red-bellied piranha</name>
    <dbReference type="NCBI Taxonomy" id="42514"/>
    <lineage>
        <taxon>Eukaryota</taxon>
        <taxon>Metazoa</taxon>
        <taxon>Chordata</taxon>
        <taxon>Craniata</taxon>
        <taxon>Vertebrata</taxon>
        <taxon>Euteleostomi</taxon>
        <taxon>Actinopterygii</taxon>
        <taxon>Neopterygii</taxon>
        <taxon>Teleostei</taxon>
        <taxon>Ostariophysi</taxon>
        <taxon>Characiformes</taxon>
        <taxon>Characoidei</taxon>
        <taxon>Pygocentrus</taxon>
    </lineage>
</organism>
<keyword evidence="15" id="KW-1185">Reference proteome</keyword>
<feature type="transmembrane region" description="Helical" evidence="12">
    <location>
        <begin position="300"/>
        <end position="317"/>
    </location>
</feature>
<keyword evidence="9 10" id="KW-0807">Transducer</keyword>
<feature type="domain" description="G-protein coupled receptors family 1 profile" evidence="13">
    <location>
        <begin position="67"/>
        <end position="315"/>
    </location>
</feature>
<dbReference type="GO" id="GO:0005886">
    <property type="term" value="C:plasma membrane"/>
    <property type="evidence" value="ECO:0007669"/>
    <property type="project" value="UniProtKB-SubCell"/>
</dbReference>
<evidence type="ECO:0000256" key="6">
    <source>
        <dbReference type="ARBA" id="ARBA00023136"/>
    </source>
</evidence>
<sequence>MNGSFTHVILPQEISPINSTEAEPGNGTAPSWLSNSSTTPPPVGALCQQVQIQAEVFLALGIVSLLENILVISAVAKNKNLHSPMYFFLCSLAAADMLVSVSNSLETIVIAVLRSNLLELSDYFVRLMDNIFDSMICISLVASICNLLAIAVDRYVTIFYALRYHSIVTVRRALNAIAAIWLVCIICGIVFIVYSESKTVIICLITMFFAMLALMATLYVHMYLLARLHVQRIAALPPAAVAGGNPAPRQHTCMKGAVTITILLGVFVCCWAPFFLHLILLVACPQHPLCLCYMSHFTTYLVLIMCNSVIDPIIYAFRSLEMRKTFKEILCCFGTGCQAPLCESERETETERQRERQREREKESETE</sequence>
<evidence type="ECO:0000256" key="11">
    <source>
        <dbReference type="SAM" id="MobiDB-lite"/>
    </source>
</evidence>
<evidence type="ECO:0000259" key="13">
    <source>
        <dbReference type="PROSITE" id="PS50262"/>
    </source>
</evidence>
<dbReference type="GeneTree" id="ENSGT01140000282542"/>
<keyword evidence="5 10" id="KW-0297">G-protein coupled receptor</keyword>
<dbReference type="InterPro" id="IPR000276">
    <property type="entry name" value="GPCR_Rhodpsn"/>
</dbReference>
<comment type="subcellular location">
    <subcellularLocation>
        <location evidence="1">Cell membrane</location>
        <topology evidence="1">Multi-pass membrane protein</topology>
    </subcellularLocation>
</comment>
<evidence type="ECO:0000256" key="3">
    <source>
        <dbReference type="ARBA" id="ARBA00022692"/>
    </source>
</evidence>
<dbReference type="InterPro" id="IPR001671">
    <property type="entry name" value="Melcrt_ACTH_rcpt"/>
</dbReference>
<feature type="transmembrane region" description="Helical" evidence="12">
    <location>
        <begin position="87"/>
        <end position="111"/>
    </location>
</feature>
<keyword evidence="7 10" id="KW-0675">Receptor</keyword>
<keyword evidence="4 12" id="KW-1133">Transmembrane helix</keyword>
<comment type="similarity">
    <text evidence="10">Belongs to the G-protein coupled receptor 1 family.</text>
</comment>
<dbReference type="Proteomes" id="UP001501920">
    <property type="component" value="Chromosome 28"/>
</dbReference>
<evidence type="ECO:0000256" key="5">
    <source>
        <dbReference type="ARBA" id="ARBA00023040"/>
    </source>
</evidence>
<feature type="region of interest" description="Disordered" evidence="11">
    <location>
        <begin position="344"/>
        <end position="367"/>
    </location>
</feature>
<feature type="transmembrane region" description="Helical" evidence="12">
    <location>
        <begin position="56"/>
        <end position="75"/>
    </location>
</feature>
<keyword evidence="2" id="KW-1003">Cell membrane</keyword>
<evidence type="ECO:0000256" key="1">
    <source>
        <dbReference type="ARBA" id="ARBA00004651"/>
    </source>
</evidence>
<evidence type="ECO:0000313" key="14">
    <source>
        <dbReference type="Ensembl" id="ENSPNAP00000031365.2"/>
    </source>
</evidence>
<keyword evidence="3 10" id="KW-0812">Transmembrane</keyword>
<dbReference type="SMART" id="SM01381">
    <property type="entry name" value="7TM_GPCR_Srsx"/>
    <property type="match status" value="1"/>
</dbReference>
<dbReference type="PRINTS" id="PR00534">
    <property type="entry name" value="MCRFAMILY"/>
</dbReference>
<keyword evidence="8" id="KW-0325">Glycoprotein</keyword>
<gene>
    <name evidence="14" type="primary">MC3R</name>
</gene>
<evidence type="ECO:0000313" key="15">
    <source>
        <dbReference type="Proteomes" id="UP001501920"/>
    </source>
</evidence>
<keyword evidence="6 12" id="KW-0472">Membrane</keyword>
<reference evidence="14" key="3">
    <citation type="submission" date="2025-09" db="UniProtKB">
        <authorList>
            <consortium name="Ensembl"/>
        </authorList>
    </citation>
    <scope>IDENTIFICATION</scope>
</reference>
<evidence type="ECO:0000256" key="10">
    <source>
        <dbReference type="RuleBase" id="RU000688"/>
    </source>
</evidence>
<dbReference type="GO" id="GO:0004977">
    <property type="term" value="F:melanocortin receptor activity"/>
    <property type="evidence" value="ECO:0007669"/>
    <property type="project" value="InterPro"/>
</dbReference>
<reference evidence="14 15" key="1">
    <citation type="submission" date="2020-10" db="EMBL/GenBank/DDBJ databases">
        <title>Pygocentrus nattereri (red-bellied piranha) genome, fPygNat1, primary haplotype.</title>
        <authorList>
            <person name="Myers G."/>
            <person name="Meyer A."/>
            <person name="Karagic N."/>
            <person name="Pippel M."/>
            <person name="Winkler S."/>
            <person name="Tracey A."/>
            <person name="Wood J."/>
            <person name="Formenti G."/>
            <person name="Howe K."/>
            <person name="Fedrigo O."/>
            <person name="Jarvis E.D."/>
        </authorList>
    </citation>
    <scope>NUCLEOTIDE SEQUENCE [LARGE SCALE GENOMIC DNA]</scope>
</reference>
<dbReference type="Ensembl" id="ENSPNAT00000020269.2">
    <property type="protein sequence ID" value="ENSPNAP00000031365.2"/>
    <property type="gene ID" value="ENSPNAG00000018683.2"/>
</dbReference>
<feature type="transmembrane region" description="Helical" evidence="12">
    <location>
        <begin position="173"/>
        <end position="193"/>
    </location>
</feature>
<dbReference type="PANTHER" id="PTHR22750">
    <property type="entry name" value="G-PROTEIN COUPLED RECEPTOR"/>
    <property type="match status" value="1"/>
</dbReference>
<dbReference type="InterPro" id="IPR001908">
    <property type="entry name" value="MC3-5R"/>
</dbReference>
<dbReference type="Pfam" id="PF00001">
    <property type="entry name" value="7tm_1"/>
    <property type="match status" value="1"/>
</dbReference>
<dbReference type="PROSITE" id="PS00237">
    <property type="entry name" value="G_PROTEIN_RECEP_F1_1"/>
    <property type="match status" value="1"/>
</dbReference>
<dbReference type="CTD" id="4159"/>
<evidence type="ECO:0000256" key="9">
    <source>
        <dbReference type="ARBA" id="ARBA00023224"/>
    </source>
</evidence>
<dbReference type="STRING" id="42514.ENSPNAP00000031365"/>
<evidence type="ECO:0000256" key="12">
    <source>
        <dbReference type="SAM" id="Phobius"/>
    </source>
</evidence>
<dbReference type="SUPFAM" id="SSF81321">
    <property type="entry name" value="Family A G protein-coupled receptor-like"/>
    <property type="match status" value="1"/>
</dbReference>
<dbReference type="PROSITE" id="PS50262">
    <property type="entry name" value="G_PROTEIN_RECEP_F1_2"/>
    <property type="match status" value="1"/>
</dbReference>
<dbReference type="OMA" id="KEIVCCC"/>
<protein>
    <recommendedName>
        <fullName evidence="13">G-protein coupled receptors family 1 profile domain-containing protein</fullName>
    </recommendedName>
</protein>
<feature type="region of interest" description="Disordered" evidence="11">
    <location>
        <begin position="17"/>
        <end position="37"/>
    </location>
</feature>
<dbReference type="FunFam" id="1.20.1070.10:FF:000077">
    <property type="entry name" value="Melanocortin receptor 4"/>
    <property type="match status" value="1"/>
</dbReference>
<feature type="transmembrane region" description="Helical" evidence="12">
    <location>
        <begin position="257"/>
        <end position="280"/>
    </location>
</feature>
<dbReference type="GeneID" id="108425022"/>
<name>A0A3B4E6H5_PYGNA</name>
<dbReference type="PRINTS" id="PR00237">
    <property type="entry name" value="GPCRRHODOPSN"/>
</dbReference>
<dbReference type="InterPro" id="IPR017452">
    <property type="entry name" value="GPCR_Rhodpsn_7TM"/>
</dbReference>
<evidence type="ECO:0000256" key="8">
    <source>
        <dbReference type="ARBA" id="ARBA00023180"/>
    </source>
</evidence>
<dbReference type="Gene3D" id="1.20.1070.10">
    <property type="entry name" value="Rhodopsin 7-helix transmembrane proteins"/>
    <property type="match status" value="1"/>
</dbReference>
<dbReference type="CDD" id="cd15352">
    <property type="entry name" value="7tmA_MC3R"/>
    <property type="match status" value="1"/>
</dbReference>
<feature type="compositionally biased region" description="Polar residues" evidence="11">
    <location>
        <begin position="28"/>
        <end position="37"/>
    </location>
</feature>
<feature type="transmembrane region" description="Helical" evidence="12">
    <location>
        <begin position="131"/>
        <end position="152"/>
    </location>
</feature>
<reference evidence="14" key="2">
    <citation type="submission" date="2025-08" db="UniProtKB">
        <authorList>
            <consortium name="Ensembl"/>
        </authorList>
    </citation>
    <scope>IDENTIFICATION</scope>
</reference>
<evidence type="ECO:0000256" key="2">
    <source>
        <dbReference type="ARBA" id="ARBA00022475"/>
    </source>
</evidence>
<evidence type="ECO:0000256" key="4">
    <source>
        <dbReference type="ARBA" id="ARBA00022989"/>
    </source>
</evidence>
<evidence type="ECO:0000256" key="7">
    <source>
        <dbReference type="ARBA" id="ARBA00023170"/>
    </source>
</evidence>
<feature type="transmembrane region" description="Helical" evidence="12">
    <location>
        <begin position="199"/>
        <end position="224"/>
    </location>
</feature>
<dbReference type="AlphaFoldDB" id="A0A3B4E6H5"/>
<accession>A0A3B4E6H5</accession>
<proteinExistence type="inferred from homology"/>